<dbReference type="EMBL" id="VYZN01000002">
    <property type="protein sequence ID" value="KAE9544194.1"/>
    <property type="molecule type" value="Genomic_DNA"/>
</dbReference>
<protein>
    <submittedName>
        <fullName evidence="1">Uncharacterized protein</fullName>
    </submittedName>
</protein>
<evidence type="ECO:0000313" key="1">
    <source>
        <dbReference type="EMBL" id="KAE9544194.1"/>
    </source>
</evidence>
<name>A0A6G0U539_APHGL</name>
<reference evidence="1 2" key="1">
    <citation type="submission" date="2019-08" db="EMBL/GenBank/DDBJ databases">
        <title>The genome of the soybean aphid Biotype 1, its phylome, world population structure and adaptation to the North American continent.</title>
        <authorList>
            <person name="Giordano R."/>
            <person name="Donthu R.K."/>
            <person name="Hernandez A.G."/>
            <person name="Wright C.L."/>
            <person name="Zimin A.V."/>
        </authorList>
    </citation>
    <scope>NUCLEOTIDE SEQUENCE [LARGE SCALE GENOMIC DNA]</scope>
    <source>
        <tissue evidence="1">Whole aphids</tissue>
    </source>
</reference>
<comment type="caution">
    <text evidence="1">The sequence shown here is derived from an EMBL/GenBank/DDBJ whole genome shotgun (WGS) entry which is preliminary data.</text>
</comment>
<proteinExistence type="predicted"/>
<keyword evidence="2" id="KW-1185">Reference proteome</keyword>
<dbReference type="Proteomes" id="UP000475862">
    <property type="component" value="Unassembled WGS sequence"/>
</dbReference>
<sequence>MYVSTLHIIYFFDHHQIILICFNALGRVVNKNEAYYYQCDNVESLFANTYFDDVDGVATRWAAVTVRLLSFEQTEEVSDSSVQIITNLLGRNLVNKANQCIELIIISVWAMTFVTRVIVFRHDGNDRDASIVAKSTSKTTESIVLRLPQTVLFDGKYFESSRPHALSLWRRGVNKKAKHKLQFVYYCGIDGTRPWRSRVRCIILSVKCETGSGLCKLLSATVCSTSSWGCQYSALSATAESLFNCATLCDEDSVNTLTHQIHITTYTYKTSLSIKWVAEKTKETEMRLTTLCIQRNTRFLVGNGSGKRAVSKRTRCLEQRSCKRGSTIPTSVRRDTCLSPYRRKKYNPLIGALPHLSVTMYI</sequence>
<accession>A0A6G0U539</accession>
<organism evidence="1 2">
    <name type="scientific">Aphis glycines</name>
    <name type="common">Soybean aphid</name>
    <dbReference type="NCBI Taxonomy" id="307491"/>
    <lineage>
        <taxon>Eukaryota</taxon>
        <taxon>Metazoa</taxon>
        <taxon>Ecdysozoa</taxon>
        <taxon>Arthropoda</taxon>
        <taxon>Hexapoda</taxon>
        <taxon>Insecta</taxon>
        <taxon>Pterygota</taxon>
        <taxon>Neoptera</taxon>
        <taxon>Paraneoptera</taxon>
        <taxon>Hemiptera</taxon>
        <taxon>Sternorrhyncha</taxon>
        <taxon>Aphidomorpha</taxon>
        <taxon>Aphidoidea</taxon>
        <taxon>Aphididae</taxon>
        <taxon>Aphidini</taxon>
        <taxon>Aphis</taxon>
        <taxon>Aphis</taxon>
    </lineage>
</organism>
<dbReference type="AlphaFoldDB" id="A0A6G0U539"/>
<gene>
    <name evidence="1" type="ORF">AGLY_001373</name>
</gene>
<evidence type="ECO:0000313" key="2">
    <source>
        <dbReference type="Proteomes" id="UP000475862"/>
    </source>
</evidence>